<evidence type="ECO:0000313" key="1">
    <source>
        <dbReference type="EMBL" id="DAE17280.1"/>
    </source>
</evidence>
<sequence length="54" mass="6496">MIIILFYVFLKVFRQNTCPFQSYSITLPSLRYQCGTLRIDKGRGYMFKPDQHFL</sequence>
<protein>
    <submittedName>
        <fullName evidence="1">Uncharacterized protein</fullName>
    </submittedName>
</protein>
<dbReference type="EMBL" id="BK015638">
    <property type="protein sequence ID" value="DAE17280.1"/>
    <property type="molecule type" value="Genomic_DNA"/>
</dbReference>
<accession>A0A8S5QDY1</accession>
<name>A0A8S5QDY1_9CAUD</name>
<proteinExistence type="predicted"/>
<organism evidence="1">
    <name type="scientific">Siphoviridae sp. ctEIp38</name>
    <dbReference type="NCBI Taxonomy" id="2825394"/>
    <lineage>
        <taxon>Viruses</taxon>
        <taxon>Duplodnaviria</taxon>
        <taxon>Heunggongvirae</taxon>
        <taxon>Uroviricota</taxon>
        <taxon>Caudoviricetes</taxon>
    </lineage>
</organism>
<reference evidence="1" key="1">
    <citation type="journal article" date="2021" name="Proc. Natl. Acad. Sci. U.S.A.">
        <title>A Catalog of Tens of Thousands of Viruses from Human Metagenomes Reveals Hidden Associations with Chronic Diseases.</title>
        <authorList>
            <person name="Tisza M.J."/>
            <person name="Buck C.B."/>
        </authorList>
    </citation>
    <scope>NUCLEOTIDE SEQUENCE</scope>
    <source>
        <strain evidence="1">CtEIp38</strain>
    </source>
</reference>